<proteinExistence type="predicted"/>
<keyword evidence="6" id="KW-1185">Reference proteome</keyword>
<dbReference type="OrthoDB" id="10250354at2759"/>
<feature type="region of interest" description="Disordered" evidence="1">
    <location>
        <begin position="860"/>
        <end position="879"/>
    </location>
</feature>
<feature type="compositionally biased region" description="Low complexity" evidence="1">
    <location>
        <begin position="51"/>
        <end position="68"/>
    </location>
</feature>
<name>A0A9P1CFY6_9DINO</name>
<organism evidence="3">
    <name type="scientific">Cladocopium goreaui</name>
    <dbReference type="NCBI Taxonomy" id="2562237"/>
    <lineage>
        <taxon>Eukaryota</taxon>
        <taxon>Sar</taxon>
        <taxon>Alveolata</taxon>
        <taxon>Dinophyceae</taxon>
        <taxon>Suessiales</taxon>
        <taxon>Symbiodiniaceae</taxon>
        <taxon>Cladocopium</taxon>
    </lineage>
</organism>
<feature type="region of interest" description="Disordered" evidence="1">
    <location>
        <begin position="1210"/>
        <end position="1240"/>
    </location>
</feature>
<reference evidence="3" key="1">
    <citation type="submission" date="2022-10" db="EMBL/GenBank/DDBJ databases">
        <authorList>
            <person name="Chen Y."/>
            <person name="Dougan E. K."/>
            <person name="Chan C."/>
            <person name="Rhodes N."/>
            <person name="Thang M."/>
        </authorList>
    </citation>
    <scope>NUCLEOTIDE SEQUENCE</scope>
</reference>
<feature type="signal peptide" evidence="2">
    <location>
        <begin position="1"/>
        <end position="26"/>
    </location>
</feature>
<feature type="region of interest" description="Disordered" evidence="1">
    <location>
        <begin position="34"/>
        <end position="68"/>
    </location>
</feature>
<evidence type="ECO:0000256" key="2">
    <source>
        <dbReference type="SAM" id="SignalP"/>
    </source>
</evidence>
<gene>
    <name evidence="3" type="ORF">C1SCF055_LOCUS18460</name>
</gene>
<dbReference type="EMBL" id="CAMXCT030001605">
    <property type="protein sequence ID" value="CAL4778874.1"/>
    <property type="molecule type" value="Genomic_DNA"/>
</dbReference>
<accession>A0A9P1CFY6</accession>
<comment type="caution">
    <text evidence="3">The sequence shown here is derived from an EMBL/GenBank/DDBJ whole genome shotgun (WGS) entry which is preliminary data.</text>
</comment>
<dbReference type="Proteomes" id="UP001152797">
    <property type="component" value="Unassembled WGS sequence"/>
</dbReference>
<sequence length="1341" mass="149634">MAVRLSTKIWHGTALLVLLVCDRTWCDLCRGGPRPSHTARLARRAPPAKQGGPRPTNPARRPRRGLQPPLQLVRQVPLPGVIKTISNGQTLVQLLWRVRGAQQLSPFTGILLQAPRASRLQEGSEVWVHVLPIGDRLTLRLVGDDAPPGQSAFFRQVSGPKKAGAADKSQVEWSPKQGLKDSLNWMDAEPLPHCLKGAAAPHLQGKVTRVDPSMAIVRLFWEAPPGLSDPELSPIAAALPVEALQKFFALTTVPLCSDYLQEGQLVSVQLQDPDDSEDLTVSLSPLQPMPPRPPPPCAGAAVSMAWQPLCGSNAPCRVIDATEAAWRRTPGDATSAMEEFGFSELWKLKTTNTLATLAFAVSETKQDVVITGAIPRVERMALLALLVAQHLVEAAPQELVLLLAPYGDVRLQSLEQSGKDEGLRKHLAKVRAQTLAGSPHEVLQKLLRPGQRDARTVSLVVVEGLPTDATEKRALKKLLSLLPSQRRWGPTILWHREPLTGELQVMEAALTASPARLKISNALHGAQEQVKLVPESLAAAAKLVAQRLARRQSVAIFITRPQKMMTEIEKLVPDERLERARLRIMNAALYKWRENDGIFDVVIHVDPPPNPSEYFSRLGSCKQLAIVFMDVTKYRYGVEGERGVERLENEWVEFAFYAMDPATGEDAHRLRQLCRGEHYEKTRLSLSFQKDFHAEDDKELIWTAGVAETDTGLIFDAGFRTALGLTFSASKVSGVLDPFGPENRQDLAELASFADTLLVEHFASVDIGNFVAVLSEPGLTRNKQRAQDCVYGVVSALYIRGQELLTQGDISAAAADWEMALQFLGKELGLDFMESTEWPRSANILLSLAKLQGSPVTDVTASPMSPFQRDQRAGRQGPPAVDTLKAWKEVKHPPLEQSSVKLQERKPEVVVYGYHPVLIEPVSALWSLQALRLHWIGVSDRDCAFFKLCHKRSPQRPVPARLRYKIYMSDKDVAEVEHAYRDFWDAEIRSGLLADLLICMELRDAYFLWKVSRSMHHTVATIYYPGIIFMQDEAMSDYASKVLLDQFQELSSHDVLRQGGLHRTSGTVAMIAQSPYLAASIEYHTGRQIATVRPLANYLDVKYRPNSSTILVLCARTRLMMSHSCRGLFREGQHRLQRGLHLRLPPGDRDVVHGYSFEEVARFSATVLIPWNIAVTTFHELYAMNMPLFVPDRLWLARLWPKQMTSYGRSHPNLHQQLRPSPSGSSDSRRPSHPTPYPSLDHVAQDFPTMLYWAGYAFLEMPGVQVFASIPQLLWSLNSGAYNLEKMSQEMKEETSKAAQEVIPFWAALMEELTDTVDQSGKVRGSTDRWSDYERLDCLSC</sequence>
<evidence type="ECO:0000313" key="4">
    <source>
        <dbReference type="EMBL" id="CAL1144937.1"/>
    </source>
</evidence>
<evidence type="ECO:0000313" key="6">
    <source>
        <dbReference type="Proteomes" id="UP001152797"/>
    </source>
</evidence>
<protein>
    <submittedName>
        <fullName evidence="5">DnaJ-like protein 1</fullName>
    </submittedName>
</protein>
<reference evidence="4" key="2">
    <citation type="submission" date="2024-04" db="EMBL/GenBank/DDBJ databases">
        <authorList>
            <person name="Chen Y."/>
            <person name="Shah S."/>
            <person name="Dougan E. K."/>
            <person name="Thang M."/>
            <person name="Chan C."/>
        </authorList>
    </citation>
    <scope>NUCLEOTIDE SEQUENCE [LARGE SCALE GENOMIC DNA]</scope>
</reference>
<evidence type="ECO:0000313" key="5">
    <source>
        <dbReference type="EMBL" id="CAL4778874.1"/>
    </source>
</evidence>
<evidence type="ECO:0000313" key="3">
    <source>
        <dbReference type="EMBL" id="CAI3991562.1"/>
    </source>
</evidence>
<keyword evidence="2" id="KW-0732">Signal</keyword>
<feature type="chain" id="PRO_5043270386" evidence="2">
    <location>
        <begin position="27"/>
        <end position="1341"/>
    </location>
</feature>
<dbReference type="EMBL" id="CAMXCT020001605">
    <property type="protein sequence ID" value="CAL1144937.1"/>
    <property type="molecule type" value="Genomic_DNA"/>
</dbReference>
<dbReference type="EMBL" id="CAMXCT010001605">
    <property type="protein sequence ID" value="CAI3991562.1"/>
    <property type="molecule type" value="Genomic_DNA"/>
</dbReference>
<evidence type="ECO:0000256" key="1">
    <source>
        <dbReference type="SAM" id="MobiDB-lite"/>
    </source>
</evidence>